<evidence type="ECO:0000313" key="5">
    <source>
        <dbReference type="EMBL" id="BBL69687.1"/>
    </source>
</evidence>
<dbReference type="InterPro" id="IPR058531">
    <property type="entry name" value="Baseplate_J_M"/>
</dbReference>
<evidence type="ECO:0000256" key="1">
    <source>
        <dbReference type="ARBA" id="ARBA00038087"/>
    </source>
</evidence>
<gene>
    <name evidence="5" type="ORF">MoryE10_02930</name>
</gene>
<dbReference type="AlphaFoldDB" id="A0A8D4VNA6"/>
<dbReference type="Pfam" id="PF26078">
    <property type="entry name" value="Baseplate_J_M"/>
    <property type="match status" value="1"/>
</dbReference>
<sequence>MTFQRPDLSTILRRVATDMEVIGGVPADQYNAVAEGIKQAIAGASHTLHGHIDWASVQFHPYTATGKEFEQHAAVFGVARLPATAAGGTVRFTGTTGKVIPAGTLLHSRYGYDYVTGAEATIAAGTADVSVVALLAGVAGNLPATETLSLVSPVDGVKATATLLGDGLTGGNDIEGYDTMRVRYLREVQEPVKGGTRLDYVTWALSFPGVTRAWAKSLAMGDGTVTVRFAMDNKYADGIPLAADATALYNYLEPLRPAGMSGLTVVPPTPAPLNPTIAIAPNTTAVQAAIEAQLRELLRDEAEPEEGTGKGRVLISHLRAVTSQAAGEADNAWVGPTVDVTPAVGSIVTLGTITWQTKA</sequence>
<evidence type="ECO:0000313" key="6">
    <source>
        <dbReference type="Proteomes" id="UP000824988"/>
    </source>
</evidence>
<feature type="domain" description="Baseplate J-like central" evidence="3">
    <location>
        <begin position="193"/>
        <end position="260"/>
    </location>
</feature>
<organism evidence="5 6">
    <name type="scientific">Methylogaea oryzae</name>
    <dbReference type="NCBI Taxonomy" id="1295382"/>
    <lineage>
        <taxon>Bacteria</taxon>
        <taxon>Pseudomonadati</taxon>
        <taxon>Pseudomonadota</taxon>
        <taxon>Gammaproteobacteria</taxon>
        <taxon>Methylococcales</taxon>
        <taxon>Methylococcaceae</taxon>
        <taxon>Methylogaea</taxon>
    </lineage>
</organism>
<dbReference type="InterPro" id="IPR052399">
    <property type="entry name" value="Phage_Baseplate_Assmbl_Protein"/>
</dbReference>
<protein>
    <submittedName>
        <fullName evidence="5">Tail protein</fullName>
    </submittedName>
</protein>
<evidence type="ECO:0000259" key="4">
    <source>
        <dbReference type="Pfam" id="PF26079"/>
    </source>
</evidence>
<accession>A0A8D4VNA6</accession>
<comment type="similarity">
    <text evidence="1">Belongs to the Mu gp47/PBSX XkdT family.</text>
</comment>
<dbReference type="PANTHER" id="PTHR37829">
    <property type="entry name" value="PHAGE-LIKE ELEMENT PBSX PROTEIN XKDT"/>
    <property type="match status" value="1"/>
</dbReference>
<feature type="domain" description="Baseplate J-like C-terminal" evidence="4">
    <location>
        <begin position="274"/>
        <end position="355"/>
    </location>
</feature>
<keyword evidence="6" id="KW-1185">Reference proteome</keyword>
<dbReference type="Pfam" id="PF04865">
    <property type="entry name" value="Baseplate_J"/>
    <property type="match status" value="1"/>
</dbReference>
<reference evidence="5" key="1">
    <citation type="submission" date="2019-06" db="EMBL/GenBank/DDBJ databases">
        <title>Complete genome sequence of Methylogaea oryzae strain JCM16910.</title>
        <authorList>
            <person name="Asakawa S."/>
        </authorList>
    </citation>
    <scope>NUCLEOTIDE SEQUENCE</scope>
    <source>
        <strain evidence="5">E10</strain>
    </source>
</reference>
<feature type="domain" description="Baseplate protein J-like barrel" evidence="2">
    <location>
        <begin position="89"/>
        <end position="161"/>
    </location>
</feature>
<name>A0A8D4VNA6_9GAMM</name>
<dbReference type="KEGG" id="moz:MoryE10_02930"/>
<dbReference type="EMBL" id="AP019782">
    <property type="protein sequence ID" value="BBL69687.1"/>
    <property type="molecule type" value="Genomic_DNA"/>
</dbReference>
<dbReference type="Proteomes" id="UP000824988">
    <property type="component" value="Chromosome"/>
</dbReference>
<dbReference type="Pfam" id="PF26079">
    <property type="entry name" value="Baseplate_J_C"/>
    <property type="match status" value="1"/>
</dbReference>
<dbReference type="PANTHER" id="PTHR37829:SF3">
    <property type="entry name" value="PROTEIN JAYE-RELATED"/>
    <property type="match status" value="1"/>
</dbReference>
<dbReference type="RefSeq" id="WP_221048003.1">
    <property type="nucleotide sequence ID" value="NZ_AP019782.1"/>
</dbReference>
<proteinExistence type="inferred from homology"/>
<dbReference type="InterPro" id="IPR058530">
    <property type="entry name" value="Baseplate_J-like_C"/>
</dbReference>
<dbReference type="InterPro" id="IPR006949">
    <property type="entry name" value="Barrel_Baseplate_J-like"/>
</dbReference>
<evidence type="ECO:0000259" key="2">
    <source>
        <dbReference type="Pfam" id="PF04865"/>
    </source>
</evidence>
<evidence type="ECO:0000259" key="3">
    <source>
        <dbReference type="Pfam" id="PF26078"/>
    </source>
</evidence>